<name>A0A849KPM3_9RHOB</name>
<keyword evidence="2" id="KW-0255">Endonuclease</keyword>
<sequence length="298" mass="33341">MAKAVFIQNPHSIYKDAPGVHYHFPRRYLRMVQETVGDWVIFYEGRQGIPGYHSVQRVTKVVRDPEDAGHFYALLDRGSQWQFERPVGRADPRGIAWEKSLRGTDGRPTSGGANVSAVRRLSDAEFAAIVNEGLRPIEGAEAIPRLDALAEDAAHFDPAPLMEGRADILTSRKFRDASFQRMVKAAYGARCAISGLSLRNGGGRPEVQAAHIRPVKDGGPDIVANGIALSGTLHWMFDRGLISVAEDWRILVSHNKVPADTANRLFLPEQTLQLPANRRDWPHQDYLRWHREEVFGHA</sequence>
<dbReference type="CDD" id="cd00085">
    <property type="entry name" value="HNHc"/>
    <property type="match status" value="1"/>
</dbReference>
<dbReference type="GO" id="GO:0004519">
    <property type="term" value="F:endonuclease activity"/>
    <property type="evidence" value="ECO:0007669"/>
    <property type="project" value="UniProtKB-KW"/>
</dbReference>
<keyword evidence="2" id="KW-0378">Hydrolase</keyword>
<dbReference type="Proteomes" id="UP000572377">
    <property type="component" value="Unassembled WGS sequence"/>
</dbReference>
<proteinExistence type="predicted"/>
<dbReference type="RefSeq" id="WP_171321617.1">
    <property type="nucleotide sequence ID" value="NZ_JABFBC010000001.1"/>
</dbReference>
<dbReference type="AlphaFoldDB" id="A0A849KPM3"/>
<dbReference type="EMBL" id="JABFBC010000001">
    <property type="protein sequence ID" value="NNU79003.1"/>
    <property type="molecule type" value="Genomic_DNA"/>
</dbReference>
<keyword evidence="3" id="KW-1185">Reference proteome</keyword>
<evidence type="ECO:0000259" key="1">
    <source>
        <dbReference type="Pfam" id="PF13391"/>
    </source>
</evidence>
<protein>
    <submittedName>
        <fullName evidence="2">HNH endonuclease</fullName>
    </submittedName>
</protein>
<comment type="caution">
    <text evidence="2">The sequence shown here is derived from an EMBL/GenBank/DDBJ whole genome shotgun (WGS) entry which is preliminary data.</text>
</comment>
<evidence type="ECO:0000313" key="2">
    <source>
        <dbReference type="EMBL" id="NNU79003.1"/>
    </source>
</evidence>
<dbReference type="InterPro" id="IPR003615">
    <property type="entry name" value="HNH_nuc"/>
</dbReference>
<feature type="domain" description="HNH nuclease" evidence="1">
    <location>
        <begin position="191"/>
        <end position="244"/>
    </location>
</feature>
<dbReference type="Pfam" id="PF13391">
    <property type="entry name" value="HNH_2"/>
    <property type="match status" value="1"/>
</dbReference>
<keyword evidence="2" id="KW-0540">Nuclease</keyword>
<accession>A0A849KPM3</accession>
<evidence type="ECO:0000313" key="3">
    <source>
        <dbReference type="Proteomes" id="UP000572377"/>
    </source>
</evidence>
<organism evidence="2 3">
    <name type="scientific">Halovulum dunhuangense</name>
    <dbReference type="NCBI Taxonomy" id="1505036"/>
    <lineage>
        <taxon>Bacteria</taxon>
        <taxon>Pseudomonadati</taxon>
        <taxon>Pseudomonadota</taxon>
        <taxon>Alphaproteobacteria</taxon>
        <taxon>Rhodobacterales</taxon>
        <taxon>Paracoccaceae</taxon>
        <taxon>Halovulum</taxon>
    </lineage>
</organism>
<gene>
    <name evidence="2" type="ORF">HMH01_01005</name>
</gene>
<reference evidence="2 3" key="1">
    <citation type="submission" date="2020-05" db="EMBL/GenBank/DDBJ databases">
        <title>Gimesia benthica sp. nov., a novel planctomycete isolated from a deep-sea water sample of the Northwest Indian Ocean.</title>
        <authorList>
            <person name="Wang J."/>
            <person name="Ruan C."/>
            <person name="Song L."/>
            <person name="Zhu Y."/>
            <person name="Li A."/>
            <person name="Zheng X."/>
            <person name="Wang L."/>
            <person name="Lu Z."/>
            <person name="Huang Y."/>
            <person name="Du W."/>
            <person name="Zhou Y."/>
            <person name="Huang L."/>
            <person name="Dai X."/>
        </authorList>
    </citation>
    <scope>NUCLEOTIDE SEQUENCE [LARGE SCALE GENOMIC DNA]</scope>
    <source>
        <strain evidence="2 3">YYQ-30</strain>
    </source>
</reference>